<dbReference type="Proteomes" id="UP001359485">
    <property type="component" value="Unassembled WGS sequence"/>
</dbReference>
<accession>A0ABR1AVB7</accession>
<name>A0ABR1AVB7_POLSC</name>
<keyword evidence="2" id="KW-1185">Reference proteome</keyword>
<sequence>MAPNVKETLTESYEYLADVDDAADTTCWSKKRQRKLKLKELLIVSLEEKLSGKYGEIDCLRFSQDKFDSRPVTPITSAENRKFKFTNWTKLEYRKRFRKNLFQDPEKRYLSESRLDFSVCFHLGNSSLSASRMAFLLFPRSFESHYLEMGFEPKRY</sequence>
<organism evidence="1 2">
    <name type="scientific">Polyplax serrata</name>
    <name type="common">Common mouse louse</name>
    <dbReference type="NCBI Taxonomy" id="468196"/>
    <lineage>
        <taxon>Eukaryota</taxon>
        <taxon>Metazoa</taxon>
        <taxon>Ecdysozoa</taxon>
        <taxon>Arthropoda</taxon>
        <taxon>Hexapoda</taxon>
        <taxon>Insecta</taxon>
        <taxon>Pterygota</taxon>
        <taxon>Neoptera</taxon>
        <taxon>Paraneoptera</taxon>
        <taxon>Psocodea</taxon>
        <taxon>Troctomorpha</taxon>
        <taxon>Phthiraptera</taxon>
        <taxon>Anoplura</taxon>
        <taxon>Polyplacidae</taxon>
        <taxon>Polyplax</taxon>
    </lineage>
</organism>
<gene>
    <name evidence="1" type="ORF">RUM44_010351</name>
</gene>
<dbReference type="EMBL" id="JAWJWF010000045">
    <property type="protein sequence ID" value="KAK6627871.1"/>
    <property type="molecule type" value="Genomic_DNA"/>
</dbReference>
<reference evidence="1 2" key="1">
    <citation type="submission" date="2023-09" db="EMBL/GenBank/DDBJ databases">
        <title>Genomes of two closely related lineages of the louse Polyplax serrata with different host specificities.</title>
        <authorList>
            <person name="Martinu J."/>
            <person name="Tarabai H."/>
            <person name="Stefka J."/>
            <person name="Hypsa V."/>
        </authorList>
    </citation>
    <scope>NUCLEOTIDE SEQUENCE [LARGE SCALE GENOMIC DNA]</scope>
    <source>
        <strain evidence="1">98ZLc_SE</strain>
    </source>
</reference>
<evidence type="ECO:0000313" key="2">
    <source>
        <dbReference type="Proteomes" id="UP001359485"/>
    </source>
</evidence>
<comment type="caution">
    <text evidence="1">The sequence shown here is derived from an EMBL/GenBank/DDBJ whole genome shotgun (WGS) entry which is preliminary data.</text>
</comment>
<protein>
    <submittedName>
        <fullName evidence="1">Uncharacterized protein</fullName>
    </submittedName>
</protein>
<evidence type="ECO:0000313" key="1">
    <source>
        <dbReference type="EMBL" id="KAK6627871.1"/>
    </source>
</evidence>
<proteinExistence type="predicted"/>